<sequence>MIPFDAFIKSWFISGLYEHLFKLPLTTTSNCRQWSYILIFTIVYSSYLKYDTEFCYCFM</sequence>
<organism evidence="1">
    <name type="scientific">Arundo donax</name>
    <name type="common">Giant reed</name>
    <name type="synonym">Donax arundinaceus</name>
    <dbReference type="NCBI Taxonomy" id="35708"/>
    <lineage>
        <taxon>Eukaryota</taxon>
        <taxon>Viridiplantae</taxon>
        <taxon>Streptophyta</taxon>
        <taxon>Embryophyta</taxon>
        <taxon>Tracheophyta</taxon>
        <taxon>Spermatophyta</taxon>
        <taxon>Magnoliopsida</taxon>
        <taxon>Liliopsida</taxon>
        <taxon>Poales</taxon>
        <taxon>Poaceae</taxon>
        <taxon>PACMAD clade</taxon>
        <taxon>Arundinoideae</taxon>
        <taxon>Arundineae</taxon>
        <taxon>Arundo</taxon>
    </lineage>
</organism>
<reference evidence="1" key="1">
    <citation type="submission" date="2014-09" db="EMBL/GenBank/DDBJ databases">
        <authorList>
            <person name="Magalhaes I.L.F."/>
            <person name="Oliveira U."/>
            <person name="Santos F.R."/>
            <person name="Vidigal T.H.D.A."/>
            <person name="Brescovit A.D."/>
            <person name="Santos A.J."/>
        </authorList>
    </citation>
    <scope>NUCLEOTIDE SEQUENCE</scope>
    <source>
        <tissue evidence="1">Shoot tissue taken approximately 20 cm above the soil surface</tissue>
    </source>
</reference>
<accession>A0A0A9GD41</accession>
<protein>
    <submittedName>
        <fullName evidence="1">Uncharacterized protein</fullName>
    </submittedName>
</protein>
<evidence type="ECO:0000313" key="1">
    <source>
        <dbReference type="EMBL" id="JAE22422.1"/>
    </source>
</evidence>
<name>A0A0A9GD41_ARUDO</name>
<proteinExistence type="predicted"/>
<dbReference type="EMBL" id="GBRH01175474">
    <property type="protein sequence ID" value="JAE22422.1"/>
    <property type="molecule type" value="Transcribed_RNA"/>
</dbReference>
<reference evidence="1" key="2">
    <citation type="journal article" date="2015" name="Data Brief">
        <title>Shoot transcriptome of the giant reed, Arundo donax.</title>
        <authorList>
            <person name="Barrero R.A."/>
            <person name="Guerrero F.D."/>
            <person name="Moolhuijzen P."/>
            <person name="Goolsby J.A."/>
            <person name="Tidwell J."/>
            <person name="Bellgard S.E."/>
            <person name="Bellgard M.I."/>
        </authorList>
    </citation>
    <scope>NUCLEOTIDE SEQUENCE</scope>
    <source>
        <tissue evidence="1">Shoot tissue taken approximately 20 cm above the soil surface</tissue>
    </source>
</reference>
<dbReference type="AlphaFoldDB" id="A0A0A9GD41"/>